<feature type="transmembrane region" description="Helical" evidence="5">
    <location>
        <begin position="214"/>
        <end position="235"/>
    </location>
</feature>
<dbReference type="GO" id="GO:0097037">
    <property type="term" value="P:heme export"/>
    <property type="evidence" value="ECO:0007669"/>
    <property type="project" value="TreeGrafter"/>
</dbReference>
<reference evidence="7" key="1">
    <citation type="submission" date="2020-11" db="EMBL/GenBank/DDBJ databases">
        <authorList>
            <person name="Tran Van P."/>
        </authorList>
    </citation>
    <scope>NUCLEOTIDE SEQUENCE</scope>
</reference>
<feature type="transmembrane region" description="Helical" evidence="5">
    <location>
        <begin position="120"/>
        <end position="138"/>
    </location>
</feature>
<keyword evidence="2 5" id="KW-0812">Transmembrane</keyword>
<dbReference type="Gene3D" id="1.20.1250.20">
    <property type="entry name" value="MFS general substrate transporter like domains"/>
    <property type="match status" value="1"/>
</dbReference>
<dbReference type="AlphaFoldDB" id="A0A7R8X0S9"/>
<feature type="domain" description="Major facilitator superfamily (MFS) profile" evidence="6">
    <location>
        <begin position="81"/>
        <end position="508"/>
    </location>
</feature>
<evidence type="ECO:0000256" key="5">
    <source>
        <dbReference type="SAM" id="Phobius"/>
    </source>
</evidence>
<feature type="transmembrane region" description="Helical" evidence="5">
    <location>
        <begin position="383"/>
        <end position="406"/>
    </location>
</feature>
<sequence length="565" mass="62701">MSSNPVQQVEDVFMNMLPSSDSRSHSTELSRISTVNSGAYLLEFPQNCPEDVKTGNEVPSPWKEKAEDEIAAVQIQTTPKRFLILALFILISMTNAFHWIEYSIISNVVEDHYGVSNVAVEWTSMVFMVSYIPLIFPATWALETYGFRRVVLLGALGTFLGSWVKSGSLFNEYLPATTRWIFVFVGQCIVATSQVFTLGIPSHLAATWFPANEVSSAASAGVFGNQLGIALGFLIPPIVVPVSEIRYETELGFRQLTLGQAFLISAIFFASLWLLRDQPENPPSIAAAQAKTSRRKLKYLPSLYALICDVNYVLLLITYGMNVGVFYAISTLLNRIILFYFPGAEKEAGQIGLTIVILGMAGSIFAGWILDKTHAFKYIHYRTLKAVTVIVYILSLVGMILFSGALHSEYLSFVYVASALLGFSMTGYLPLGFEFAVELTFPEPEGTTSGLLNCSAQIFGLLITNVASSVSPLEKIPSSSVHSMRFKLWCSFALLDIEFVGTDNDSNHVKRNPCDWCDRINVHRFESSETGCTKASGPSSSRRFKELLLRGEEHFVTPRFHRFDP</sequence>
<feature type="transmembrane region" description="Helical" evidence="5">
    <location>
        <begin position="82"/>
        <end position="100"/>
    </location>
</feature>
<dbReference type="SUPFAM" id="SSF103473">
    <property type="entry name" value="MFS general substrate transporter"/>
    <property type="match status" value="1"/>
</dbReference>
<keyword evidence="8" id="KW-1185">Reference proteome</keyword>
<feature type="transmembrane region" description="Helical" evidence="5">
    <location>
        <begin position="412"/>
        <end position="431"/>
    </location>
</feature>
<keyword evidence="4 5" id="KW-0472">Membrane</keyword>
<evidence type="ECO:0000259" key="6">
    <source>
        <dbReference type="PROSITE" id="PS50850"/>
    </source>
</evidence>
<dbReference type="InterPro" id="IPR049680">
    <property type="entry name" value="FLVCR1-2_SLC49-like"/>
</dbReference>
<dbReference type="Pfam" id="PF07690">
    <property type="entry name" value="MFS_1"/>
    <property type="match status" value="1"/>
</dbReference>
<organism evidence="7">
    <name type="scientific">Darwinula stevensoni</name>
    <dbReference type="NCBI Taxonomy" id="69355"/>
    <lineage>
        <taxon>Eukaryota</taxon>
        <taxon>Metazoa</taxon>
        <taxon>Ecdysozoa</taxon>
        <taxon>Arthropoda</taxon>
        <taxon>Crustacea</taxon>
        <taxon>Oligostraca</taxon>
        <taxon>Ostracoda</taxon>
        <taxon>Podocopa</taxon>
        <taxon>Podocopida</taxon>
        <taxon>Darwinulocopina</taxon>
        <taxon>Darwinuloidea</taxon>
        <taxon>Darwinulidae</taxon>
        <taxon>Darwinula</taxon>
    </lineage>
</organism>
<dbReference type="InterPro" id="IPR036259">
    <property type="entry name" value="MFS_trans_sf"/>
</dbReference>
<dbReference type="GO" id="GO:0020037">
    <property type="term" value="F:heme binding"/>
    <property type="evidence" value="ECO:0007669"/>
    <property type="project" value="TreeGrafter"/>
</dbReference>
<evidence type="ECO:0000256" key="2">
    <source>
        <dbReference type="ARBA" id="ARBA00022692"/>
    </source>
</evidence>
<feature type="transmembrane region" description="Helical" evidence="5">
    <location>
        <begin position="255"/>
        <end position="275"/>
    </location>
</feature>
<dbReference type="EMBL" id="CAJPEV010000188">
    <property type="protein sequence ID" value="CAG0882020.1"/>
    <property type="molecule type" value="Genomic_DNA"/>
</dbReference>
<dbReference type="OrthoDB" id="422206at2759"/>
<dbReference type="InterPro" id="IPR020846">
    <property type="entry name" value="MFS_dom"/>
</dbReference>
<dbReference type="GO" id="GO:0015232">
    <property type="term" value="F:heme transmembrane transporter activity"/>
    <property type="evidence" value="ECO:0007669"/>
    <property type="project" value="TreeGrafter"/>
</dbReference>
<dbReference type="PROSITE" id="PS50850">
    <property type="entry name" value="MFS"/>
    <property type="match status" value="1"/>
</dbReference>
<feature type="transmembrane region" description="Helical" evidence="5">
    <location>
        <begin position="303"/>
        <end position="329"/>
    </location>
</feature>
<dbReference type="GO" id="GO:0016020">
    <property type="term" value="C:membrane"/>
    <property type="evidence" value="ECO:0007669"/>
    <property type="project" value="UniProtKB-SubCell"/>
</dbReference>
<comment type="subcellular location">
    <subcellularLocation>
        <location evidence="1">Membrane</location>
        <topology evidence="1">Multi-pass membrane protein</topology>
    </subcellularLocation>
</comment>
<proteinExistence type="predicted"/>
<dbReference type="InterPro" id="IPR011701">
    <property type="entry name" value="MFS"/>
</dbReference>
<evidence type="ECO:0000256" key="4">
    <source>
        <dbReference type="ARBA" id="ARBA00023136"/>
    </source>
</evidence>
<feature type="transmembrane region" description="Helical" evidence="5">
    <location>
        <begin position="349"/>
        <end position="371"/>
    </location>
</feature>
<name>A0A7R8X0S9_9CRUS</name>
<evidence type="ECO:0000256" key="3">
    <source>
        <dbReference type="ARBA" id="ARBA00022989"/>
    </source>
</evidence>
<feature type="transmembrane region" description="Helical" evidence="5">
    <location>
        <begin position="150"/>
        <end position="168"/>
    </location>
</feature>
<evidence type="ECO:0000313" key="8">
    <source>
        <dbReference type="Proteomes" id="UP000677054"/>
    </source>
</evidence>
<evidence type="ECO:0000313" key="7">
    <source>
        <dbReference type="EMBL" id="CAD7241863.1"/>
    </source>
</evidence>
<evidence type="ECO:0000256" key="1">
    <source>
        <dbReference type="ARBA" id="ARBA00004141"/>
    </source>
</evidence>
<dbReference type="EMBL" id="LR899705">
    <property type="protein sequence ID" value="CAD7241863.1"/>
    <property type="molecule type" value="Genomic_DNA"/>
</dbReference>
<keyword evidence="3 5" id="KW-1133">Transmembrane helix</keyword>
<feature type="transmembrane region" description="Helical" evidence="5">
    <location>
        <begin position="180"/>
        <end position="202"/>
    </location>
</feature>
<dbReference type="PANTHER" id="PTHR10924:SF4">
    <property type="entry name" value="GH15861P"/>
    <property type="match status" value="1"/>
</dbReference>
<protein>
    <recommendedName>
        <fullName evidence="6">Major facilitator superfamily (MFS) profile domain-containing protein</fullName>
    </recommendedName>
</protein>
<gene>
    <name evidence="7" type="ORF">DSTB1V02_LOCUS1841</name>
</gene>
<dbReference type="Proteomes" id="UP000677054">
    <property type="component" value="Unassembled WGS sequence"/>
</dbReference>
<accession>A0A7R8X0S9</accession>
<dbReference type="PANTHER" id="PTHR10924">
    <property type="entry name" value="MAJOR FACILITATOR SUPERFAMILY PROTEIN-RELATED"/>
    <property type="match status" value="1"/>
</dbReference>